<dbReference type="AlphaFoldDB" id="A0A2U2J4R3"/>
<sequence length="273" mass="30178">MPQRKLDSVGNESVFGSGCHGGRLAPARCGAKPGWPGEHWRRARGRPRHARRMAGSPKKRAKRLGLDPLDEPGPGSSVARKRPELSMEPVRPEPHNKVRLSDANRERVIRALLDGYPRAAIARALGISTPTLRRLMADDREMLDAVEAQRSFEEAELRDILMELARKGDTVAAIFLAKARHGWRDRDDAKLKLETEKGGGVLVVPGISATVEDWEAEARDQQARFRTRNPETDPAAPGADRLRAAAQRGSIRTRTLLPDGLAMERTQPGDLPR</sequence>
<name>A0A2U2J4R3_9SPHN</name>
<gene>
    <name evidence="2" type="ORF">DF286_10810</name>
</gene>
<keyword evidence="3" id="KW-1185">Reference proteome</keyword>
<feature type="compositionally biased region" description="Basic and acidic residues" evidence="1">
    <location>
        <begin position="222"/>
        <end position="231"/>
    </location>
</feature>
<evidence type="ECO:0000256" key="1">
    <source>
        <dbReference type="SAM" id="MobiDB-lite"/>
    </source>
</evidence>
<reference evidence="2 3" key="1">
    <citation type="submission" date="2018-05" db="EMBL/GenBank/DDBJ databases">
        <title>Genome of Sphingosinicella humi QZX222.</title>
        <authorList>
            <person name="Qiao Z."/>
            <person name="Wang G."/>
        </authorList>
    </citation>
    <scope>NUCLEOTIDE SEQUENCE [LARGE SCALE GENOMIC DNA]</scope>
    <source>
        <strain evidence="2 3">QZX222</strain>
    </source>
</reference>
<comment type="caution">
    <text evidence="2">The sequence shown here is derived from an EMBL/GenBank/DDBJ whole genome shotgun (WGS) entry which is preliminary data.</text>
</comment>
<evidence type="ECO:0000313" key="3">
    <source>
        <dbReference type="Proteomes" id="UP000245916"/>
    </source>
</evidence>
<feature type="compositionally biased region" description="Basic and acidic residues" evidence="1">
    <location>
        <begin position="81"/>
        <end position="97"/>
    </location>
</feature>
<dbReference type="EMBL" id="QFFF01000001">
    <property type="protein sequence ID" value="PWG03302.1"/>
    <property type="molecule type" value="Genomic_DNA"/>
</dbReference>
<dbReference type="InterPro" id="IPR009057">
    <property type="entry name" value="Homeodomain-like_sf"/>
</dbReference>
<protein>
    <submittedName>
        <fullName evidence="2">Uncharacterized protein</fullName>
    </submittedName>
</protein>
<feature type="region of interest" description="Disordered" evidence="1">
    <location>
        <begin position="222"/>
        <end position="273"/>
    </location>
</feature>
<evidence type="ECO:0000313" key="2">
    <source>
        <dbReference type="EMBL" id="PWG03302.1"/>
    </source>
</evidence>
<dbReference type="Gene3D" id="1.10.10.60">
    <property type="entry name" value="Homeodomain-like"/>
    <property type="match status" value="1"/>
</dbReference>
<proteinExistence type="predicted"/>
<dbReference type="SUPFAM" id="SSF46689">
    <property type="entry name" value="Homeodomain-like"/>
    <property type="match status" value="1"/>
</dbReference>
<organism evidence="2 3">
    <name type="scientific">Allosphingosinicella humi</name>
    <dbReference type="NCBI Taxonomy" id="2068657"/>
    <lineage>
        <taxon>Bacteria</taxon>
        <taxon>Pseudomonadati</taxon>
        <taxon>Pseudomonadota</taxon>
        <taxon>Alphaproteobacteria</taxon>
        <taxon>Sphingomonadales</taxon>
        <taxon>Sphingomonadaceae</taxon>
        <taxon>Allosphingosinicella</taxon>
    </lineage>
</organism>
<feature type="region of interest" description="Disordered" evidence="1">
    <location>
        <begin position="1"/>
        <end position="97"/>
    </location>
</feature>
<accession>A0A2U2J4R3</accession>
<dbReference type="Proteomes" id="UP000245916">
    <property type="component" value="Unassembled WGS sequence"/>
</dbReference>
<feature type="compositionally biased region" description="Basic residues" evidence="1">
    <location>
        <begin position="41"/>
        <end position="63"/>
    </location>
</feature>
<dbReference type="Pfam" id="PF13384">
    <property type="entry name" value="HTH_23"/>
    <property type="match status" value="1"/>
</dbReference>